<proteinExistence type="predicted"/>
<dbReference type="SUPFAM" id="SSF49899">
    <property type="entry name" value="Concanavalin A-like lectins/glucanases"/>
    <property type="match status" value="1"/>
</dbReference>
<keyword evidence="5" id="KW-1185">Reference proteome</keyword>
<dbReference type="AlphaFoldDB" id="A0A7S3ZXZ0"/>
<protein>
    <submittedName>
        <fullName evidence="3">Uncharacterized protein</fullName>
    </submittedName>
</protein>
<keyword evidence="2" id="KW-0812">Transmembrane</keyword>
<name>A0A7S3ZXZ0_9STRA</name>
<dbReference type="EMBL" id="CAKKNE010000004">
    <property type="protein sequence ID" value="CAH0373267.1"/>
    <property type="molecule type" value="Genomic_DNA"/>
</dbReference>
<accession>A0A7S3ZXZ0</accession>
<gene>
    <name evidence="3" type="ORF">PCAL00307_LOCUS13095</name>
    <name evidence="4" type="ORF">PECAL_4P04510</name>
</gene>
<dbReference type="EMBL" id="HBIW01015190">
    <property type="protein sequence ID" value="CAE0697659.1"/>
    <property type="molecule type" value="Transcribed_RNA"/>
</dbReference>
<dbReference type="Proteomes" id="UP000789595">
    <property type="component" value="Unassembled WGS sequence"/>
</dbReference>
<feature type="transmembrane region" description="Helical" evidence="2">
    <location>
        <begin position="349"/>
        <end position="372"/>
    </location>
</feature>
<keyword evidence="2" id="KW-1133">Transmembrane helix</keyword>
<evidence type="ECO:0000256" key="2">
    <source>
        <dbReference type="SAM" id="Phobius"/>
    </source>
</evidence>
<keyword evidence="2" id="KW-0472">Membrane</keyword>
<feature type="compositionally biased region" description="Low complexity" evidence="1">
    <location>
        <begin position="479"/>
        <end position="492"/>
    </location>
</feature>
<evidence type="ECO:0000256" key="1">
    <source>
        <dbReference type="SAM" id="MobiDB-lite"/>
    </source>
</evidence>
<sequence>MLRAASVVALAAASLAGKHHAVRRRLSEPPDGCALYVAGPVVASSGNQVATVDSLQDYELTFTMELASDWSVTGEWQSILKIGSSDGQRLPGIWLGDTNNRMLVTQSHSYCESCCCHNSVNVLEGTFTAGETYEIKVIVENNQMAVYVDGVNRGTTSLSATYAATDAAVWVGDPWHSYDADKVTLSDITLSEVALADVCRENAGTTTIGSFTFQAGRCYPQSEAPVINTAGLMSDTLRRTGTPQECYDYCTGNSGFSIMGLDLRPTGGQDCTCKVAEDDYNDGADCKRRADTSTAIEDMDWSSMIEDYVCFTEDFDADAELSKLCDDVVSDAAGSSSSNGKDSDNEGHLLMILIILPTLLLAVIAWAILVVIKRRKLASICDRLRRPSAAAPPAHEPTPLSPSALASIEASNLKMMGTMSDEPPQAAEPISEATSVPKGHISGAEAAAMAQPSEGLGARTLQRLASWRAGEEPPPPPAAEAYATEAEFGPEP</sequence>
<feature type="region of interest" description="Disordered" evidence="1">
    <location>
        <begin position="417"/>
        <end position="492"/>
    </location>
</feature>
<organism evidence="3">
    <name type="scientific">Pelagomonas calceolata</name>
    <dbReference type="NCBI Taxonomy" id="35677"/>
    <lineage>
        <taxon>Eukaryota</taxon>
        <taxon>Sar</taxon>
        <taxon>Stramenopiles</taxon>
        <taxon>Ochrophyta</taxon>
        <taxon>Pelagophyceae</taxon>
        <taxon>Pelagomonadales</taxon>
        <taxon>Pelagomonadaceae</taxon>
        <taxon>Pelagomonas</taxon>
    </lineage>
</organism>
<reference evidence="4" key="2">
    <citation type="submission" date="2021-11" db="EMBL/GenBank/DDBJ databases">
        <authorList>
            <consortium name="Genoscope - CEA"/>
            <person name="William W."/>
        </authorList>
    </citation>
    <scope>NUCLEOTIDE SEQUENCE</scope>
</reference>
<evidence type="ECO:0000313" key="3">
    <source>
        <dbReference type="EMBL" id="CAE0697659.1"/>
    </source>
</evidence>
<evidence type="ECO:0000313" key="5">
    <source>
        <dbReference type="Proteomes" id="UP000789595"/>
    </source>
</evidence>
<evidence type="ECO:0000313" key="4">
    <source>
        <dbReference type="EMBL" id="CAH0373267.1"/>
    </source>
</evidence>
<reference evidence="3" key="1">
    <citation type="submission" date="2021-01" db="EMBL/GenBank/DDBJ databases">
        <authorList>
            <person name="Corre E."/>
            <person name="Pelletier E."/>
            <person name="Niang G."/>
            <person name="Scheremetjew M."/>
            <person name="Finn R."/>
            <person name="Kale V."/>
            <person name="Holt S."/>
            <person name="Cochrane G."/>
            <person name="Meng A."/>
            <person name="Brown T."/>
            <person name="Cohen L."/>
        </authorList>
    </citation>
    <scope>NUCLEOTIDE SEQUENCE</scope>
    <source>
        <strain evidence="3">CCMP1756</strain>
    </source>
</reference>
<dbReference type="InterPro" id="IPR013320">
    <property type="entry name" value="ConA-like_dom_sf"/>
</dbReference>